<name>A0A7J7G0R5_CAMSI</name>
<dbReference type="AlphaFoldDB" id="A0A7J7G0R5"/>
<reference evidence="3" key="1">
    <citation type="journal article" date="2020" name="Nat. Commun.">
        <title>Genome assembly of wild tea tree DASZ reveals pedigree and selection history of tea varieties.</title>
        <authorList>
            <person name="Zhang W."/>
            <person name="Zhang Y."/>
            <person name="Qiu H."/>
            <person name="Guo Y."/>
            <person name="Wan H."/>
            <person name="Zhang X."/>
            <person name="Scossa F."/>
            <person name="Alseekh S."/>
            <person name="Zhang Q."/>
            <person name="Wang P."/>
            <person name="Xu L."/>
            <person name="Schmidt M.H."/>
            <person name="Jia X."/>
            <person name="Li D."/>
            <person name="Zhu A."/>
            <person name="Guo F."/>
            <person name="Chen W."/>
            <person name="Ni D."/>
            <person name="Usadel B."/>
            <person name="Fernie A.R."/>
            <person name="Wen W."/>
        </authorList>
    </citation>
    <scope>NUCLEOTIDE SEQUENCE [LARGE SCALE GENOMIC DNA]</scope>
    <source>
        <strain evidence="3">cv. G240</strain>
    </source>
</reference>
<dbReference type="InterPro" id="IPR005162">
    <property type="entry name" value="Retrotrans_gag_dom"/>
</dbReference>
<evidence type="ECO:0000259" key="1">
    <source>
        <dbReference type="Pfam" id="PF03732"/>
    </source>
</evidence>
<organism evidence="2 3">
    <name type="scientific">Camellia sinensis</name>
    <name type="common">Tea plant</name>
    <name type="synonym">Thea sinensis</name>
    <dbReference type="NCBI Taxonomy" id="4442"/>
    <lineage>
        <taxon>Eukaryota</taxon>
        <taxon>Viridiplantae</taxon>
        <taxon>Streptophyta</taxon>
        <taxon>Embryophyta</taxon>
        <taxon>Tracheophyta</taxon>
        <taxon>Spermatophyta</taxon>
        <taxon>Magnoliopsida</taxon>
        <taxon>eudicotyledons</taxon>
        <taxon>Gunneridae</taxon>
        <taxon>Pentapetalae</taxon>
        <taxon>asterids</taxon>
        <taxon>Ericales</taxon>
        <taxon>Theaceae</taxon>
        <taxon>Camellia</taxon>
    </lineage>
</organism>
<dbReference type="EMBL" id="JACBKZ010000014">
    <property type="protein sequence ID" value="KAF5933378.1"/>
    <property type="molecule type" value="Genomic_DNA"/>
</dbReference>
<dbReference type="Proteomes" id="UP000593564">
    <property type="component" value="Unassembled WGS sequence"/>
</dbReference>
<gene>
    <name evidence="2" type="ORF">HYC85_029549</name>
</gene>
<evidence type="ECO:0000313" key="2">
    <source>
        <dbReference type="EMBL" id="KAF5933378.1"/>
    </source>
</evidence>
<sequence>MPLSKALQILVGQGHVKPLEPRPLPNPLPATHDATQYCAYHKQTGHTTDNCFRLRHEVQDLFDNGVILPPSLAKSTGTGSVALCAHLSGCFRTSSHDFSVVRVFFSSHDFSVFGFYLRLRCARTSAVVFGPLRTFSAWLECSLPHTVSACLKFIPGCVVDVLGGLFLDLISRFNRGCVVLALERLFSDLFSQFQRGCVVRPLEQLFSDLFSRFQRGHRVCHLLFLSGLPEATCHKAYRLRVLPLQRAPISPGYAELVLIDFVGLEIQFKGNLCSFTRGKVKRSVRHRPPVQQLPTQWSWNNQVKISEPTADTGILVAQLDRDNMSGLEEIVRQLQDSMKAMQQDAVRQAEFTKQQAVAPPPPRVPILGEATHVQDDTDIPGGPAPPPVLPQLSKTPTNLPDSPFEFETDPTALKVSKLEKLFKKSQGARSIPDIEDGYTDSVVTLPGRFKMPHIDRFDGSEDPMVHLQLFSGIMRPMGLTTAQKLSLFGRTLSGIAAIWYAKLENSVKQNWEGLAEAFIAQYSYNTQIEVTTRDLEVTRQEPNEGFSEFVTRAKASTMTTRPSDKDQIRMIGRNLHGKLLQKMVVLPLFTFPALHEMGVQIKDAIRQGIFAEDNEPSKRNVAHSSNATTDALKKLQEEGYLELLEPQPLPNPLPSRYDPAKYCAYHQQHDHDTNRCIRLRHKIQDLIDEETLAPLEGPQVSTDSSPPHLNLIHTLPSTFDPSIYITPAHLPKPEVFIPKSMDLCMMDAPGPQSSQTREPTTSELKRMIEDLLRIVTDLASGTSTPSSTTSHTREFMSKGSSVLEVAVFEECQSLGKVEASGKNKIGADMDPHEHHLLAVEALKAEGMNKEQVLAVVAKTVDNIFATQVEGSLNQGESREKGRCIRNVPFSYNPTLRRDQQTRPAPTMPFVGASSKNPQILKYHLRGRRVFHALYMPLPKALQILGGQGHVKPLEPWPLPNPLPATHDATQYCAYHQQTGHTTDNCFHLRHEVQDLFDNGVILPPSLAKSTGTGSVNLGG</sequence>
<dbReference type="Pfam" id="PF03732">
    <property type="entry name" value="Retrotrans_gag"/>
    <property type="match status" value="1"/>
</dbReference>
<comment type="caution">
    <text evidence="2">The sequence shown here is derived from an EMBL/GenBank/DDBJ whole genome shotgun (WGS) entry which is preliminary data.</text>
</comment>
<dbReference type="PANTHER" id="PTHR33223:SF8">
    <property type="entry name" value="OS04G0172440 PROTEIN"/>
    <property type="match status" value="1"/>
</dbReference>
<dbReference type="PANTHER" id="PTHR33223">
    <property type="entry name" value="CCHC-TYPE DOMAIN-CONTAINING PROTEIN"/>
    <property type="match status" value="1"/>
</dbReference>
<accession>A0A7J7G0R5</accession>
<evidence type="ECO:0000313" key="3">
    <source>
        <dbReference type="Proteomes" id="UP000593564"/>
    </source>
</evidence>
<reference evidence="2 3" key="2">
    <citation type="submission" date="2020-07" db="EMBL/GenBank/DDBJ databases">
        <title>Genome assembly of wild tea tree DASZ reveals pedigree and selection history of tea varieties.</title>
        <authorList>
            <person name="Zhang W."/>
        </authorList>
    </citation>
    <scope>NUCLEOTIDE SEQUENCE [LARGE SCALE GENOMIC DNA]</scope>
    <source>
        <strain evidence="3">cv. G240</strain>
        <tissue evidence="2">Leaf</tissue>
    </source>
</reference>
<proteinExistence type="predicted"/>
<feature type="domain" description="Retrotransposon gag" evidence="1">
    <location>
        <begin position="490"/>
        <end position="570"/>
    </location>
</feature>
<protein>
    <recommendedName>
        <fullName evidence="1">Retrotransposon gag domain-containing protein</fullName>
    </recommendedName>
</protein>
<keyword evidence="3" id="KW-1185">Reference proteome</keyword>